<name>A0ABR1JSZ5_9AGAR</name>
<gene>
    <name evidence="2" type="ORF">VKT23_006260</name>
</gene>
<feature type="region of interest" description="Disordered" evidence="1">
    <location>
        <begin position="1"/>
        <end position="23"/>
    </location>
</feature>
<protein>
    <submittedName>
        <fullName evidence="2">Uncharacterized protein</fullName>
    </submittedName>
</protein>
<comment type="caution">
    <text evidence="2">The sequence shown here is derived from an EMBL/GenBank/DDBJ whole genome shotgun (WGS) entry which is preliminary data.</text>
</comment>
<sequence length="123" mass="13307">MAQPNPHSQSFHFENGSNCGHGMNGYFHNVKETNNVTTVASDSEKDISKEPGGIQAPSNLDVDESSVVTHEETHMPPAIQQEDQSLLPGLPASDTQTQDPVSAGTLKQTLLQLAYSAYNYAKH</sequence>
<dbReference type="EMBL" id="JBANRG010000008">
    <property type="protein sequence ID" value="KAK7464098.1"/>
    <property type="molecule type" value="Genomic_DNA"/>
</dbReference>
<evidence type="ECO:0000313" key="3">
    <source>
        <dbReference type="Proteomes" id="UP001498398"/>
    </source>
</evidence>
<feature type="compositionally biased region" description="Polar residues" evidence="1">
    <location>
        <begin position="1"/>
        <end position="18"/>
    </location>
</feature>
<evidence type="ECO:0000313" key="2">
    <source>
        <dbReference type="EMBL" id="KAK7464098.1"/>
    </source>
</evidence>
<reference evidence="2 3" key="1">
    <citation type="submission" date="2024-01" db="EMBL/GenBank/DDBJ databases">
        <title>A draft genome for the cacao thread blight pathogen Marasmiellus scandens.</title>
        <authorList>
            <person name="Baruah I.K."/>
            <person name="Leung J."/>
            <person name="Bukari Y."/>
            <person name="Amoako-Attah I."/>
            <person name="Meinhardt L.W."/>
            <person name="Bailey B.A."/>
            <person name="Cohen S.P."/>
        </authorList>
    </citation>
    <scope>NUCLEOTIDE SEQUENCE [LARGE SCALE GENOMIC DNA]</scope>
    <source>
        <strain evidence="2 3">GH-19</strain>
    </source>
</reference>
<organism evidence="2 3">
    <name type="scientific">Marasmiellus scandens</name>
    <dbReference type="NCBI Taxonomy" id="2682957"/>
    <lineage>
        <taxon>Eukaryota</taxon>
        <taxon>Fungi</taxon>
        <taxon>Dikarya</taxon>
        <taxon>Basidiomycota</taxon>
        <taxon>Agaricomycotina</taxon>
        <taxon>Agaricomycetes</taxon>
        <taxon>Agaricomycetidae</taxon>
        <taxon>Agaricales</taxon>
        <taxon>Marasmiineae</taxon>
        <taxon>Omphalotaceae</taxon>
        <taxon>Marasmiellus</taxon>
    </lineage>
</organism>
<dbReference type="Proteomes" id="UP001498398">
    <property type="component" value="Unassembled WGS sequence"/>
</dbReference>
<evidence type="ECO:0000256" key="1">
    <source>
        <dbReference type="SAM" id="MobiDB-lite"/>
    </source>
</evidence>
<feature type="region of interest" description="Disordered" evidence="1">
    <location>
        <begin position="38"/>
        <end position="100"/>
    </location>
</feature>
<keyword evidence="3" id="KW-1185">Reference proteome</keyword>
<proteinExistence type="predicted"/>
<accession>A0ABR1JSZ5</accession>